<dbReference type="AlphaFoldDB" id="A0A4Y2ILD6"/>
<name>A0A4Y2ILD6_ARAVE</name>
<sequence length="244" mass="27874">MGSAMKDKYKLMVNPNASKSRITCSAYGCNMRSGTNAFSIIKMYRFPKDPIRRRMWEIAVRRTNWKASSGSRLCSKHFISGKPSSDPKDPDYVPSKFVFSEDEKDSGSSFSLIKKPRKCRKSSDEPAALKDINDPDWAPSLFLGHNYFQPGKHAKGKSGNEIEDLLYDPSKGRKWHPLLKQKKYYEETHSGEVIDIIEWRSSLEKKRLKALNIDSEDTNESSKDGKQYDSSSPVTIIYLRGERS</sequence>
<keyword evidence="3" id="KW-0862">Zinc</keyword>
<dbReference type="Proteomes" id="UP000499080">
    <property type="component" value="Unassembled WGS sequence"/>
</dbReference>
<dbReference type="EMBL" id="BGPR01002751">
    <property type="protein sequence ID" value="GBM78410.1"/>
    <property type="molecule type" value="Genomic_DNA"/>
</dbReference>
<evidence type="ECO:0000313" key="8">
    <source>
        <dbReference type="EMBL" id="GBM78410.1"/>
    </source>
</evidence>
<keyword evidence="1" id="KW-0479">Metal-binding</keyword>
<dbReference type="SMART" id="SM00692">
    <property type="entry name" value="DM3"/>
    <property type="match status" value="1"/>
</dbReference>
<evidence type="ECO:0000256" key="4">
    <source>
        <dbReference type="ARBA" id="ARBA00023125"/>
    </source>
</evidence>
<protein>
    <recommendedName>
        <fullName evidence="7">THAP-type domain-containing protein</fullName>
    </recommendedName>
</protein>
<keyword evidence="2 5" id="KW-0863">Zinc-finger</keyword>
<evidence type="ECO:0000256" key="3">
    <source>
        <dbReference type="ARBA" id="ARBA00022833"/>
    </source>
</evidence>
<dbReference type="PANTHER" id="PTHR46600:SF11">
    <property type="entry name" value="THAP DOMAIN-CONTAINING PROTEIN 10"/>
    <property type="match status" value="1"/>
</dbReference>
<proteinExistence type="predicted"/>
<dbReference type="SUPFAM" id="SSF57716">
    <property type="entry name" value="Glucocorticoid receptor-like (DNA-binding domain)"/>
    <property type="match status" value="1"/>
</dbReference>
<keyword evidence="9" id="KW-1185">Reference proteome</keyword>
<gene>
    <name evidence="8" type="ORF">AVEN_2942_1</name>
</gene>
<evidence type="ECO:0000313" key="9">
    <source>
        <dbReference type="Proteomes" id="UP000499080"/>
    </source>
</evidence>
<feature type="domain" description="THAP-type" evidence="7">
    <location>
        <begin position="19"/>
        <end position="97"/>
    </location>
</feature>
<reference evidence="8 9" key="1">
    <citation type="journal article" date="2019" name="Sci. Rep.">
        <title>Orb-weaving spider Araneus ventricosus genome elucidates the spidroin gene catalogue.</title>
        <authorList>
            <person name="Kono N."/>
            <person name="Nakamura H."/>
            <person name="Ohtoshi R."/>
            <person name="Moran D.A.P."/>
            <person name="Shinohara A."/>
            <person name="Yoshida Y."/>
            <person name="Fujiwara M."/>
            <person name="Mori M."/>
            <person name="Tomita M."/>
            <person name="Arakawa K."/>
        </authorList>
    </citation>
    <scope>NUCLEOTIDE SEQUENCE [LARGE SCALE GENOMIC DNA]</scope>
</reference>
<dbReference type="GO" id="GO:0043565">
    <property type="term" value="F:sequence-specific DNA binding"/>
    <property type="evidence" value="ECO:0007669"/>
    <property type="project" value="InterPro"/>
</dbReference>
<evidence type="ECO:0000256" key="5">
    <source>
        <dbReference type="PROSITE-ProRule" id="PRU00309"/>
    </source>
</evidence>
<dbReference type="Pfam" id="PF05485">
    <property type="entry name" value="THAP"/>
    <property type="match status" value="1"/>
</dbReference>
<evidence type="ECO:0000256" key="1">
    <source>
        <dbReference type="ARBA" id="ARBA00022723"/>
    </source>
</evidence>
<evidence type="ECO:0000256" key="2">
    <source>
        <dbReference type="ARBA" id="ARBA00022771"/>
    </source>
</evidence>
<evidence type="ECO:0000256" key="6">
    <source>
        <dbReference type="SAM" id="MobiDB-lite"/>
    </source>
</evidence>
<accession>A0A4Y2ILD6</accession>
<dbReference type="PANTHER" id="PTHR46600">
    <property type="entry name" value="THAP DOMAIN-CONTAINING"/>
    <property type="match status" value="1"/>
</dbReference>
<dbReference type="SMART" id="SM00980">
    <property type="entry name" value="THAP"/>
    <property type="match status" value="1"/>
</dbReference>
<dbReference type="GO" id="GO:0008270">
    <property type="term" value="F:zinc ion binding"/>
    <property type="evidence" value="ECO:0007669"/>
    <property type="project" value="UniProtKB-KW"/>
</dbReference>
<dbReference type="InterPro" id="IPR006612">
    <property type="entry name" value="THAP_Znf"/>
</dbReference>
<comment type="caution">
    <text evidence="8">The sequence shown here is derived from an EMBL/GenBank/DDBJ whole genome shotgun (WGS) entry which is preliminary data.</text>
</comment>
<dbReference type="InterPro" id="IPR026516">
    <property type="entry name" value="THAP1/10"/>
</dbReference>
<evidence type="ECO:0000259" key="7">
    <source>
        <dbReference type="PROSITE" id="PS50950"/>
    </source>
</evidence>
<dbReference type="OrthoDB" id="6413279at2759"/>
<dbReference type="PROSITE" id="PS50950">
    <property type="entry name" value="ZF_THAP"/>
    <property type="match status" value="1"/>
</dbReference>
<keyword evidence="4 5" id="KW-0238">DNA-binding</keyword>
<organism evidence="8 9">
    <name type="scientific">Araneus ventricosus</name>
    <name type="common">Orbweaver spider</name>
    <name type="synonym">Epeira ventricosa</name>
    <dbReference type="NCBI Taxonomy" id="182803"/>
    <lineage>
        <taxon>Eukaryota</taxon>
        <taxon>Metazoa</taxon>
        <taxon>Ecdysozoa</taxon>
        <taxon>Arthropoda</taxon>
        <taxon>Chelicerata</taxon>
        <taxon>Arachnida</taxon>
        <taxon>Araneae</taxon>
        <taxon>Araneomorphae</taxon>
        <taxon>Entelegynae</taxon>
        <taxon>Araneoidea</taxon>
        <taxon>Araneidae</taxon>
        <taxon>Araneus</taxon>
    </lineage>
</organism>
<feature type="region of interest" description="Disordered" evidence="6">
    <location>
        <begin position="213"/>
        <end position="234"/>
    </location>
</feature>